<dbReference type="InterPro" id="IPR011008">
    <property type="entry name" value="Dimeric_a/b-barrel"/>
</dbReference>
<dbReference type="OrthoDB" id="9812754at2"/>
<dbReference type="AlphaFoldDB" id="A0A1Y5TLQ3"/>
<dbReference type="Gene3D" id="3.30.70.100">
    <property type="match status" value="1"/>
</dbReference>
<dbReference type="GO" id="GO:0005829">
    <property type="term" value="C:cytosol"/>
    <property type="evidence" value="ECO:0007669"/>
    <property type="project" value="TreeGrafter"/>
</dbReference>
<dbReference type="PANTHER" id="PTHR33336:SF1">
    <property type="entry name" value="(4S)-4-HYDROXY-5-PHOSPHONOOXYPENTANE-2,3-DIONE ISOMERASE"/>
    <property type="match status" value="1"/>
</dbReference>
<dbReference type="PROSITE" id="PS51725">
    <property type="entry name" value="ABM"/>
    <property type="match status" value="1"/>
</dbReference>
<keyword evidence="3" id="KW-1185">Reference proteome</keyword>
<organism evidence="2 3">
    <name type="scientific">Oceanibacterium hippocampi</name>
    <dbReference type="NCBI Taxonomy" id="745714"/>
    <lineage>
        <taxon>Bacteria</taxon>
        <taxon>Pseudomonadati</taxon>
        <taxon>Pseudomonadota</taxon>
        <taxon>Alphaproteobacteria</taxon>
        <taxon>Sneathiellales</taxon>
        <taxon>Sneathiellaceae</taxon>
        <taxon>Oceanibacterium</taxon>
    </lineage>
</organism>
<name>A0A1Y5TLQ3_9PROT</name>
<dbReference type="SUPFAM" id="SSF54909">
    <property type="entry name" value="Dimeric alpha+beta barrel"/>
    <property type="match status" value="1"/>
</dbReference>
<gene>
    <name evidence="2" type="primary">lsrG</name>
    <name evidence="2" type="ORF">OCH7691_02962</name>
</gene>
<evidence type="ECO:0000313" key="3">
    <source>
        <dbReference type="Proteomes" id="UP000193200"/>
    </source>
</evidence>
<dbReference type="RefSeq" id="WP_085884279.1">
    <property type="nucleotide sequence ID" value="NZ_FWFR01000002.1"/>
</dbReference>
<proteinExistence type="predicted"/>
<dbReference type="InterPro" id="IPR050744">
    <property type="entry name" value="AI-2_Isomerase_LsrG"/>
</dbReference>
<dbReference type="GO" id="GO:0016491">
    <property type="term" value="F:oxidoreductase activity"/>
    <property type="evidence" value="ECO:0007669"/>
    <property type="project" value="TreeGrafter"/>
</dbReference>
<dbReference type="EMBL" id="FWFR01000002">
    <property type="protein sequence ID" value="SLN65056.1"/>
    <property type="molecule type" value="Genomic_DNA"/>
</dbReference>
<dbReference type="InterPro" id="IPR007138">
    <property type="entry name" value="ABM_dom"/>
</dbReference>
<dbReference type="Proteomes" id="UP000193200">
    <property type="component" value="Unassembled WGS sequence"/>
</dbReference>
<dbReference type="Pfam" id="PF03992">
    <property type="entry name" value="ABM"/>
    <property type="match status" value="1"/>
</dbReference>
<feature type="domain" description="ABM" evidence="1">
    <location>
        <begin position="2"/>
        <end position="91"/>
    </location>
</feature>
<reference evidence="2 3" key="1">
    <citation type="submission" date="2017-03" db="EMBL/GenBank/DDBJ databases">
        <authorList>
            <person name="Afonso C.L."/>
            <person name="Miller P.J."/>
            <person name="Scott M.A."/>
            <person name="Spackman E."/>
            <person name="Goraichik I."/>
            <person name="Dimitrov K.M."/>
            <person name="Suarez D.L."/>
            <person name="Swayne D.E."/>
        </authorList>
    </citation>
    <scope>NUCLEOTIDE SEQUENCE [LARGE SCALE GENOMIC DNA]</scope>
    <source>
        <strain evidence="2 3">CECT 7691</strain>
    </source>
</reference>
<evidence type="ECO:0000313" key="2">
    <source>
        <dbReference type="EMBL" id="SLN65056.1"/>
    </source>
</evidence>
<evidence type="ECO:0000259" key="1">
    <source>
        <dbReference type="PROSITE" id="PS51725"/>
    </source>
</evidence>
<accession>A0A1Y5TLQ3</accession>
<dbReference type="InParanoid" id="A0A1Y5TLQ3"/>
<dbReference type="PANTHER" id="PTHR33336">
    <property type="entry name" value="QUINOL MONOOXYGENASE YGIN-RELATED"/>
    <property type="match status" value="1"/>
</dbReference>
<protein>
    <submittedName>
        <fullName evidence="2">Autoinducer 2-degrading protein LsrG</fullName>
    </submittedName>
</protein>
<sequence length="98" mass="11325">MYVVTVLFVVAPEHRKRFRAAMARQAETSLGQEPGCLQFDVCHDPAEPESCFLYEVYADEAAFRRHLESTHYKAFAETVDGWVARKSVKTYERAWPKP</sequence>